<dbReference type="EMBL" id="JAAPAO010001749">
    <property type="protein sequence ID" value="KAF4648913.1"/>
    <property type="molecule type" value="Genomic_DNA"/>
</dbReference>
<reference evidence="1 2" key="1">
    <citation type="submission" date="2020-04" db="EMBL/GenBank/DDBJ databases">
        <title>Perkinsus chesapeaki whole genome sequence.</title>
        <authorList>
            <person name="Bogema D.R."/>
        </authorList>
    </citation>
    <scope>NUCLEOTIDE SEQUENCE [LARGE SCALE GENOMIC DNA]</scope>
    <source>
        <strain evidence="1">ATCC PRA-425</strain>
    </source>
</reference>
<name>A0A7J6KNK4_PERCH</name>
<organism evidence="1 2">
    <name type="scientific">Perkinsus chesapeaki</name>
    <name type="common">Clam parasite</name>
    <name type="synonym">Perkinsus andrewsi</name>
    <dbReference type="NCBI Taxonomy" id="330153"/>
    <lineage>
        <taxon>Eukaryota</taxon>
        <taxon>Sar</taxon>
        <taxon>Alveolata</taxon>
        <taxon>Perkinsozoa</taxon>
        <taxon>Perkinsea</taxon>
        <taxon>Perkinsida</taxon>
        <taxon>Perkinsidae</taxon>
        <taxon>Perkinsus</taxon>
    </lineage>
</organism>
<protein>
    <submittedName>
        <fullName evidence="1">Uncharacterized protein</fullName>
    </submittedName>
</protein>
<gene>
    <name evidence="1" type="ORF">FOL47_002649</name>
</gene>
<dbReference type="AlphaFoldDB" id="A0A7J6KNK4"/>
<dbReference type="Proteomes" id="UP000591131">
    <property type="component" value="Unassembled WGS sequence"/>
</dbReference>
<comment type="caution">
    <text evidence="1">The sequence shown here is derived from an EMBL/GenBank/DDBJ whole genome shotgun (WGS) entry which is preliminary data.</text>
</comment>
<accession>A0A7J6KNK4</accession>
<proteinExistence type="predicted"/>
<evidence type="ECO:0000313" key="2">
    <source>
        <dbReference type="Proteomes" id="UP000591131"/>
    </source>
</evidence>
<keyword evidence="2" id="KW-1185">Reference proteome</keyword>
<sequence>MSHTPLTVAPQHPEALSILLTYTGVRFLITSFIGPTESIRGLYATCHQLHSIVPIGSHTTPKTFYRNGFLLWPTNTEDMLHESLCEYVAMPEDAALLDTIFITCLHTPQ</sequence>
<evidence type="ECO:0000313" key="1">
    <source>
        <dbReference type="EMBL" id="KAF4648913.1"/>
    </source>
</evidence>
<feature type="non-terminal residue" evidence="1">
    <location>
        <position position="1"/>
    </location>
</feature>